<evidence type="ECO:0000313" key="2">
    <source>
        <dbReference type="Proteomes" id="UP000324091"/>
    </source>
</evidence>
<protein>
    <submittedName>
        <fullName evidence="1">Uncharacterized protein</fullName>
    </submittedName>
</protein>
<dbReference type="EMBL" id="RHFK02000011">
    <property type="protein sequence ID" value="TWW69100.1"/>
    <property type="molecule type" value="Genomic_DNA"/>
</dbReference>
<evidence type="ECO:0000313" key="1">
    <source>
        <dbReference type="EMBL" id="TWW69100.1"/>
    </source>
</evidence>
<name>A0A5C6NSN3_9TELE</name>
<organism evidence="1 2">
    <name type="scientific">Takifugu flavidus</name>
    <name type="common">sansaifugu</name>
    <dbReference type="NCBI Taxonomy" id="433684"/>
    <lineage>
        <taxon>Eukaryota</taxon>
        <taxon>Metazoa</taxon>
        <taxon>Chordata</taxon>
        <taxon>Craniata</taxon>
        <taxon>Vertebrata</taxon>
        <taxon>Euteleostomi</taxon>
        <taxon>Actinopterygii</taxon>
        <taxon>Neopterygii</taxon>
        <taxon>Teleostei</taxon>
        <taxon>Neoteleostei</taxon>
        <taxon>Acanthomorphata</taxon>
        <taxon>Eupercaria</taxon>
        <taxon>Tetraodontiformes</taxon>
        <taxon>Tetradontoidea</taxon>
        <taxon>Tetraodontidae</taxon>
        <taxon>Takifugu</taxon>
    </lineage>
</organism>
<proteinExistence type="predicted"/>
<sequence>MLITMKRRIALQPEVFGILQRRESRERDERRRAVKSLAAESRRGEMRGVCGCCSPQVGLGAPHSQRHLHHWTPIKTPSLFNLNPLSLLIAIVN</sequence>
<gene>
    <name evidence="1" type="ORF">D4764_19G0008990</name>
</gene>
<accession>A0A5C6NSN3</accession>
<reference evidence="1 2" key="1">
    <citation type="submission" date="2019-04" db="EMBL/GenBank/DDBJ databases">
        <title>Chromosome genome assembly for Takifugu flavidus.</title>
        <authorList>
            <person name="Xiao S."/>
        </authorList>
    </citation>
    <scope>NUCLEOTIDE SEQUENCE [LARGE SCALE GENOMIC DNA]</scope>
    <source>
        <strain evidence="1">HTHZ2018</strain>
        <tissue evidence="1">Muscle</tissue>
    </source>
</reference>
<dbReference type="AlphaFoldDB" id="A0A5C6NSN3"/>
<keyword evidence="2" id="KW-1185">Reference proteome</keyword>
<comment type="caution">
    <text evidence="1">The sequence shown here is derived from an EMBL/GenBank/DDBJ whole genome shotgun (WGS) entry which is preliminary data.</text>
</comment>
<dbReference type="Proteomes" id="UP000324091">
    <property type="component" value="Chromosome 19"/>
</dbReference>